<dbReference type="Proteomes" id="UP000002213">
    <property type="component" value="Chromosome"/>
</dbReference>
<proteinExistence type="inferred from homology"/>
<evidence type="ECO:0000256" key="1">
    <source>
        <dbReference type="ARBA" id="ARBA00001947"/>
    </source>
</evidence>
<dbReference type="PANTHER" id="PTHR43350">
    <property type="entry name" value="NAD-DEPENDENT ALCOHOL DEHYDROGENASE"/>
    <property type="match status" value="1"/>
</dbReference>
<keyword evidence="8" id="KW-1185">Reference proteome</keyword>
<sequence length="344" mass="35350">MTGRVGPGVAAPGALGRVVELGAEGPALVAGIAVPGGGALVEVELMGVCRSDLKEVAGTRGGPGQFGHELVGRVVESDVPGLHAGMRVCLDPNRPVTRGSGFADRLRVRGDAEEVRLALPAVPEGVPARRLVFAEPAACAAHCLGAVRRHLGTEVAGRSVHVLGAGIAGVLIAALAERAGARVALRNRSADRLGFLRERGVLLSAVDGADGAGDLERPDAVVVAASFVVDELLVEALDLVRPGGLVLLYGGTRAGQRLAGLDVDLDAVRRGELRVEAVWRGSPVVVGGSYGTAPEDFATAIGAVADERLGVERLVTREARLAELPDVLRELVSGRQLGKVVVTR</sequence>
<accession>C6WFK8</accession>
<keyword evidence="3" id="KW-0479">Metal-binding</keyword>
<dbReference type="InterPro" id="IPR036291">
    <property type="entry name" value="NAD(P)-bd_dom_sf"/>
</dbReference>
<evidence type="ECO:0000259" key="6">
    <source>
        <dbReference type="Pfam" id="PF08240"/>
    </source>
</evidence>
<dbReference type="STRING" id="446462.Amir_1995"/>
<protein>
    <submittedName>
        <fullName evidence="7">Alcohol dehydrogenase GroES domain protein</fullName>
    </submittedName>
</protein>
<dbReference type="Pfam" id="PF08240">
    <property type="entry name" value="ADH_N"/>
    <property type="match status" value="1"/>
</dbReference>
<dbReference type="GO" id="GO:0016491">
    <property type="term" value="F:oxidoreductase activity"/>
    <property type="evidence" value="ECO:0007669"/>
    <property type="project" value="UniProtKB-KW"/>
</dbReference>
<dbReference type="SUPFAM" id="SSF51735">
    <property type="entry name" value="NAD(P)-binding Rossmann-fold domains"/>
    <property type="match status" value="1"/>
</dbReference>
<dbReference type="InterPro" id="IPR013154">
    <property type="entry name" value="ADH-like_N"/>
</dbReference>
<comment type="similarity">
    <text evidence="2">Belongs to the zinc-containing alcohol dehydrogenase family.</text>
</comment>
<dbReference type="InterPro" id="IPR011032">
    <property type="entry name" value="GroES-like_sf"/>
</dbReference>
<keyword evidence="4" id="KW-0862">Zinc</keyword>
<dbReference type="SUPFAM" id="SSF50129">
    <property type="entry name" value="GroES-like"/>
    <property type="match status" value="1"/>
</dbReference>
<dbReference type="eggNOG" id="COG1063">
    <property type="taxonomic scope" value="Bacteria"/>
</dbReference>
<dbReference type="AlphaFoldDB" id="C6WFK8"/>
<keyword evidence="5" id="KW-0560">Oxidoreductase</keyword>
<name>C6WFK8_ACTMD</name>
<evidence type="ECO:0000256" key="2">
    <source>
        <dbReference type="ARBA" id="ARBA00008072"/>
    </source>
</evidence>
<dbReference type="Gene3D" id="3.40.50.720">
    <property type="entry name" value="NAD(P)-binding Rossmann-like Domain"/>
    <property type="match status" value="1"/>
</dbReference>
<reference evidence="7 8" key="1">
    <citation type="journal article" date="2009" name="Stand. Genomic Sci.">
        <title>Complete genome sequence of Actinosynnema mirum type strain (101).</title>
        <authorList>
            <person name="Land M."/>
            <person name="Lapidus A."/>
            <person name="Mayilraj S."/>
            <person name="Chen F."/>
            <person name="Copeland A."/>
            <person name="Del Rio T.G."/>
            <person name="Nolan M."/>
            <person name="Lucas S."/>
            <person name="Tice H."/>
            <person name="Cheng J.F."/>
            <person name="Chertkov O."/>
            <person name="Bruce D."/>
            <person name="Goodwin L."/>
            <person name="Pitluck S."/>
            <person name="Rohde M."/>
            <person name="Goker M."/>
            <person name="Pati A."/>
            <person name="Ivanova N."/>
            <person name="Mavromatis K."/>
            <person name="Chen A."/>
            <person name="Palaniappan K."/>
            <person name="Hauser L."/>
            <person name="Chang Y.J."/>
            <person name="Jeffries C.C."/>
            <person name="Brettin T."/>
            <person name="Detter J.C."/>
            <person name="Han C."/>
            <person name="Chain P."/>
            <person name="Tindall B.J."/>
            <person name="Bristow J."/>
            <person name="Eisen J.A."/>
            <person name="Markowitz V."/>
            <person name="Hugenholtz P."/>
            <person name="Kyrpides N.C."/>
            <person name="Klenk H.P."/>
        </authorList>
    </citation>
    <scope>NUCLEOTIDE SEQUENCE [LARGE SCALE GENOMIC DNA]</scope>
    <source>
        <strain evidence="8">ATCC 29888 / DSM 43827 / JCM 3225 / NBRC 14064 / NCIMB 13271 / NRRL B-12336 / IMRU 3971 / 101</strain>
    </source>
</reference>
<dbReference type="Gene3D" id="3.90.180.10">
    <property type="entry name" value="Medium-chain alcohol dehydrogenases, catalytic domain"/>
    <property type="match status" value="2"/>
</dbReference>
<evidence type="ECO:0000256" key="4">
    <source>
        <dbReference type="ARBA" id="ARBA00022833"/>
    </source>
</evidence>
<dbReference type="PANTHER" id="PTHR43350:SF2">
    <property type="entry name" value="GROES-LIKE ZINC-BINDING ALCOHOL DEHYDROGENASE FAMILY PROTEIN"/>
    <property type="match status" value="1"/>
</dbReference>
<gene>
    <name evidence="7" type="ordered locus">Amir_1995</name>
</gene>
<evidence type="ECO:0000313" key="7">
    <source>
        <dbReference type="EMBL" id="ACU35943.1"/>
    </source>
</evidence>
<dbReference type="GO" id="GO:0046872">
    <property type="term" value="F:metal ion binding"/>
    <property type="evidence" value="ECO:0007669"/>
    <property type="project" value="UniProtKB-KW"/>
</dbReference>
<organism evidence="7 8">
    <name type="scientific">Actinosynnema mirum (strain ATCC 29888 / DSM 43827 / JCM 3225 / NBRC 14064 / NCIMB 13271 / NRRL B-12336 / IMRU 3971 / 101)</name>
    <dbReference type="NCBI Taxonomy" id="446462"/>
    <lineage>
        <taxon>Bacteria</taxon>
        <taxon>Bacillati</taxon>
        <taxon>Actinomycetota</taxon>
        <taxon>Actinomycetes</taxon>
        <taxon>Pseudonocardiales</taxon>
        <taxon>Pseudonocardiaceae</taxon>
        <taxon>Actinosynnema</taxon>
    </lineage>
</organism>
<evidence type="ECO:0000313" key="8">
    <source>
        <dbReference type="Proteomes" id="UP000002213"/>
    </source>
</evidence>
<dbReference type="EMBL" id="CP001630">
    <property type="protein sequence ID" value="ACU35943.1"/>
    <property type="molecule type" value="Genomic_DNA"/>
</dbReference>
<dbReference type="HOGENOM" id="CLU_066644_0_0_11"/>
<dbReference type="KEGG" id="ami:Amir_1995"/>
<feature type="domain" description="Alcohol dehydrogenase-like N-terminal" evidence="6">
    <location>
        <begin position="38"/>
        <end position="93"/>
    </location>
</feature>
<evidence type="ECO:0000256" key="5">
    <source>
        <dbReference type="ARBA" id="ARBA00023002"/>
    </source>
</evidence>
<evidence type="ECO:0000256" key="3">
    <source>
        <dbReference type="ARBA" id="ARBA00022723"/>
    </source>
</evidence>
<comment type="cofactor">
    <cofactor evidence="1">
        <name>Zn(2+)</name>
        <dbReference type="ChEBI" id="CHEBI:29105"/>
    </cofactor>
</comment>